<dbReference type="GO" id="GO:0016020">
    <property type="term" value="C:membrane"/>
    <property type="evidence" value="ECO:0007669"/>
    <property type="project" value="TreeGrafter"/>
</dbReference>
<dbReference type="PANTHER" id="PTHR10587:SF128">
    <property type="entry name" value="POLYSACCHARIDE DEACETYLASE PDAB-RELATED"/>
    <property type="match status" value="1"/>
</dbReference>
<dbReference type="EMBL" id="QVTD01000015">
    <property type="protein sequence ID" value="RFU61450.1"/>
    <property type="molecule type" value="Genomic_DNA"/>
</dbReference>
<dbReference type="InterPro" id="IPR014132">
    <property type="entry name" value="PdaB-like"/>
</dbReference>
<dbReference type="OrthoDB" id="9806342at2"/>
<sequence length="250" mass="28364">MNFYMVISARKIKQYGLIVFTALFTAWFLFVQNILHAPVFSTPDGPKAVYKGENNIALTFNIGWGDEQARPILETLKQQNVKSATFFLSGAWAERHPDIVAGIVKEGYEIGLLGYAYKDYTNMKDEEISKDISKAQTVFKKLNVKNIELLRAPTGHFDKRLLKISERFGYTVVHWSIDSKDWTNPGIDKIIENVDQAEKGDIILLHASDSAKQTKNALPQLLEELRSKNLRFMSVSEMISNSSARSNEIK</sequence>
<evidence type="ECO:0000259" key="2">
    <source>
        <dbReference type="PROSITE" id="PS51677"/>
    </source>
</evidence>
<dbReference type="InterPro" id="IPR011330">
    <property type="entry name" value="Glyco_hydro/deAcase_b/a-brl"/>
</dbReference>
<name>A0A372L821_9BACI</name>
<dbReference type="GO" id="GO:0005975">
    <property type="term" value="P:carbohydrate metabolic process"/>
    <property type="evidence" value="ECO:0007669"/>
    <property type="project" value="InterPro"/>
</dbReference>
<dbReference type="SUPFAM" id="SSF88713">
    <property type="entry name" value="Glycoside hydrolase/deacetylase"/>
    <property type="match status" value="1"/>
</dbReference>
<accession>A0A372L821</accession>
<dbReference type="InterPro" id="IPR002509">
    <property type="entry name" value="NODB_dom"/>
</dbReference>
<dbReference type="PANTHER" id="PTHR10587">
    <property type="entry name" value="GLYCOSYL TRANSFERASE-RELATED"/>
    <property type="match status" value="1"/>
</dbReference>
<feature type="transmembrane region" description="Helical" evidence="1">
    <location>
        <begin position="12"/>
        <end position="30"/>
    </location>
</feature>
<dbReference type="InterPro" id="IPR050248">
    <property type="entry name" value="Polysacc_deacetylase_ArnD"/>
</dbReference>
<evidence type="ECO:0000313" key="3">
    <source>
        <dbReference type="EMBL" id="RFU61450.1"/>
    </source>
</evidence>
<dbReference type="RefSeq" id="WP_117323997.1">
    <property type="nucleotide sequence ID" value="NZ_QVTD01000015.1"/>
</dbReference>
<proteinExistence type="predicted"/>
<reference evidence="3 4" key="1">
    <citation type="submission" date="2018-08" db="EMBL/GenBank/DDBJ databases">
        <title>Bacillus chawlae sp. nov., Bacillus glennii sp. nov., and Bacillus saganii sp. nov. Isolated from the Vehicle Assembly Building at Kennedy Space Center where the Viking Spacecraft were Assembled.</title>
        <authorList>
            <person name="Seuylemezian A."/>
            <person name="Vaishampayan P."/>
        </authorList>
    </citation>
    <scope>NUCLEOTIDE SEQUENCE [LARGE SCALE GENOMIC DNA]</scope>
    <source>
        <strain evidence="3 4">V44-8</strain>
    </source>
</reference>
<dbReference type="PROSITE" id="PS51677">
    <property type="entry name" value="NODB"/>
    <property type="match status" value="1"/>
</dbReference>
<dbReference type="Gene3D" id="3.20.20.370">
    <property type="entry name" value="Glycoside hydrolase/deacetylase"/>
    <property type="match status" value="1"/>
</dbReference>
<organism evidence="3 4">
    <name type="scientific">Peribacillus glennii</name>
    <dbReference type="NCBI Taxonomy" id="2303991"/>
    <lineage>
        <taxon>Bacteria</taxon>
        <taxon>Bacillati</taxon>
        <taxon>Bacillota</taxon>
        <taxon>Bacilli</taxon>
        <taxon>Bacillales</taxon>
        <taxon>Bacillaceae</taxon>
        <taxon>Peribacillus</taxon>
    </lineage>
</organism>
<gene>
    <name evidence="3" type="primary">pdaB</name>
    <name evidence="3" type="ORF">D0466_18385</name>
</gene>
<evidence type="ECO:0000313" key="4">
    <source>
        <dbReference type="Proteomes" id="UP000262939"/>
    </source>
</evidence>
<dbReference type="GO" id="GO:0016810">
    <property type="term" value="F:hydrolase activity, acting on carbon-nitrogen (but not peptide) bonds"/>
    <property type="evidence" value="ECO:0007669"/>
    <property type="project" value="InterPro"/>
</dbReference>
<comment type="caution">
    <text evidence="3">The sequence shown here is derived from an EMBL/GenBank/DDBJ whole genome shotgun (WGS) entry which is preliminary data.</text>
</comment>
<keyword evidence="4" id="KW-1185">Reference proteome</keyword>
<keyword evidence="1" id="KW-0812">Transmembrane</keyword>
<evidence type="ECO:0000256" key="1">
    <source>
        <dbReference type="SAM" id="Phobius"/>
    </source>
</evidence>
<dbReference type="AlphaFoldDB" id="A0A372L821"/>
<feature type="domain" description="NodB homology" evidence="2">
    <location>
        <begin position="54"/>
        <end position="233"/>
    </location>
</feature>
<dbReference type="NCBIfam" id="TIGR02764">
    <property type="entry name" value="spore_ybaN_pdaB"/>
    <property type="match status" value="1"/>
</dbReference>
<keyword evidence="1" id="KW-1133">Transmembrane helix</keyword>
<keyword evidence="1" id="KW-0472">Membrane</keyword>
<protein>
    <submittedName>
        <fullName evidence="3">Polysaccharide deacetylase family sporulation protein PdaB</fullName>
    </submittedName>
</protein>
<dbReference type="Pfam" id="PF01522">
    <property type="entry name" value="Polysacc_deac_1"/>
    <property type="match status" value="1"/>
</dbReference>
<dbReference type="Proteomes" id="UP000262939">
    <property type="component" value="Unassembled WGS sequence"/>
</dbReference>